<sequence>TLAIKKKKKRSFGATAPPFLDYLKDILRRYPDGGQILKELIQNADDAHATEVIFIHDERSYGTESLWSANLGQYQGPALYAYNNAAFTEDDWERIQKAGRSGKINDPNKIGRFGIGFNSVYHITDVPSIFSSGHLGLMDPQEEIFGDKGFRWFLDEPDDQEALLTMHDQFQPYRDIVSVVGKQEWSTIIEDQYFSGTLFRFPLRNKASEISDNLYDSDKVFELFDSFIADADLSLLFLKSVSSVSLIHISRDGTINTRLEIKSSEPTEVLLKQKDESDVEGLTRIKLITLNSKDQKKTQWLLTTCTMKEGKAPNLDDLAKKLSFLPRVDLAFPLDEQRDCGQGRLSCFLPLPNNESNKTGLPVYVNACFGLTDNRRHIKWQEEDQKHDEHALWNELLVKKVLPQAYVKIIQDAVKLCQQSTLPVSSVYSLTLLPYCNHLFIPLDLSSTCRNHLEELAKLGMLFINTNKKHVEEYTRKFLPKDWKQMEKRLVTWNTNRSDHPPLDWLQEFWRFLNSHFSELNCFREIPLIPVSPLSNSQPVLLAKLQHMTTLIFQKRGQNSLPDQIAQLVTKTGGTVVTGNEWLKHEDLETYVLTPSPRSIMKVLMNLDSKKVISIVKSESQKTRENLKDYLSHLNVLSGQEKEFLIKLPVFQTMTGSLVTAQSKQALVLTSGLVIPSELPVPDSIIQCATEADCRLLKLLKVNLLGPSEISIILIDNIKNGTSSRQETEKIMTWILQHGDILFSQNQSLKSKCKELRFIEVKRELKRAADFLNPMVKAFKMIFESDVFPPPVYTESPQMLKNLIDLGLINKEADLTPDHVLYATTLIEKHKLNSESEALKRGQVLLEMLDGYDLLSKFSDEQLHRLKMIKWIPCDQPGTEKQNRFDKSTKSCFCSSEEIRHTMYEDIVGEVMPLMGKLSDRVNTKLGLKLLPPPEKVIENLSVLKSTVQDMDDPDSNVDFKRKLHSIYGHMQQNISEFGELMNKEPDWLWANDQFVSPCDLVLNYPQDLDLSSYIGKVPNEFLPFKKLLQECGLRTALSNEEIVDILHSIQQNIDTRQQPFATSGEVKVSIEILSWLWKTKQAVKGDIPVPVVTEDEQFTLRPQSEALLCDVNKNKLKELQVSEEKMYLLHEEIPIATAEWLKIRFLSNYILAPELIGIEQCGQSEPITMRIKNILKEYDEDGDIFKELIQNAEDAGADACKFLLDFREHKDPPESLIDPDMALCQGPCLWAFNNERFTDDDWKNIVRVGSASKENKVEKIGKFGLGFNTVYHVTDVPSILSGNKLLILDPNVSHLRKHIQQKTKPGIKLDLSQKRLFHCFPGLFGAYEGIFDCNFTQKSPPAPYDGTLIKLPFRSKEEAQRSEISKKVYHEQDIFALQENFTKNSQVHLLFLRNINMLSLKSISSNVSTPLRDEDMPTLLDIVKTVDNTMRISNETFIKKQQQAEKLLMKHDIKCTKVIDSSTVQIVQITSQQFGETKVQSWLIYNCFGTDQSLKMVLKENKTEKEKAVFSLPIGGVAVPMQQDTETGKFSPLQNYYAGQVFCFLPLPIQTGLPVNINGTFAVMSNRKGLWESGVKHKWNMALQEDPVVTAYITSLSALKQMSENKQLEAYCYHSFWPEREKVCDTFKPLVDAFYSKLVQSSGGLQLFSDGEHWCSMNNAIFLHECIEENAEISRLAVQVCKKYIKGPNFVVPIPLWLRKSFKQAGQEKVLQDRTWTWEKFYQEVVFKNLATMDPKTRDTLVLHAVDLNIKEMDHLLTFYPCIPTSDGQLQYIRKLVHPSGRVACLFEPDEGRLLGGTKQDFCSPRRIQRLLELGMASDHLPLEDITHKACTMTETWSVDKKKAYENVKCLLGLMKNHLNDKDSPHWKTLRMTPFLPAFPPGDIKMKQITTLQQPTAIFSDRFSLLVNMIHPVLDNIGLKIHNTDPVLDLLKVQNSPEPETVLQQLQKASKHSQSLDTSMLHKIAYECYKFLDQWISGCENTTFISQQANSFPFVLIGNTFVNVKCVAENEQFEAKPYLHVLPHAFTSFRNLWETVGVGKKFTTTQFFSVLQELHSQHESKVLPAKDLSICLTILTKGIFEAKEKPTEDCLIPNEHGVLQPAKDLFYNDSPWMPVASGITLCHQNIPRPMALQFGIKTTRHHTLEDCTVDNFSPLSFHFEQQEQLTVRIKNIISAYPSKKDILKELIQNADDAEATEIHFIWDKRQHGKEKTFGKRWNNLQGPALCVFNNKVFSDDDLKGIQQLGEGGKQNLHGKIGKYGLGFNSVYHLTDCPSILTGDELLCISDPNQKYIESHPGKPRAGIGYKLVGNFINMYSDVYESFLPDQFTLKKGTMFRFPLRTNMTAKSSKLCQQEVTEDFMRELFSTLSEDPEGLILFLKNISKIKVHELDNTSKMLRTTLVVEKTLQQESRVKKDAFEKQLKNALQSKNPITPCKTFYEMSVSTSGKRPSEWIIAEQFGSFKNSNELKASNKLPQGAIAAQVKKNSPHSVRITNNDFQGSAFCSLPLPGKTGLPVHVSGNFEVDSNRKHLWKEDSQSVKSNWNESLKQLVIAPLYADLLHYIKEKIKVKTGFRRNLGDHLCESYLCFWPTKSIDGDPQWHEMIQEIYKSIREKGLDLIPVLKSLKSKTPRQELIEYSLDWCNLTETDPVQAPYLTDSTNEKINLILEALGMKLVPAFTNMHSIWENMQSAGIEVKEVSPATVRTFLQAKPLNDPTQTDVDLPLPVKATLIQNENRCSELLKFCLNDSQLIENAQQNSTLLDGLPLLLTKDKVLRKFNSKSPKLISRYDSLFFGYEDKFADHRINEKHNVLETLNLVNKLTLPSAAEYLKPIIQQLLEDCEVNPDSGLYVPNEKMLKWLEPLWFFLTSEIALETSSTNKESLTLRHVKELLSDCCILPVVHPKGNNKHLLQTMKNMSSVISHVSDGDVSQILFKLGFLKLDFLFFLKVHRQFYLTLHELMDVNDKSSVLDQVCKINQSEFGFLSNDDLKMFQNFLQSGAPKNNQEYERKLKSLPIFETTCGERVRIDGPKEVFILNSKHSKTFSHLFTLCNSNNTFLKYNPENFSLSVILEIKILSDVDYFMKFILPFVQTLTEKETLDCLKLILLMETEFDLSTYKDIIFSLKSVKLIRSSQGQLETASYYYDDSVELYKKMVPQHKFVQQTFWTELIKIQEDLCKYHQPFASENTTVQIRGCLIDGDPKHQELIWSSMPIIHLPGYVSQNLSQMIKNVGAHEQPPSEKVTRNMRNICQSPCETDKVIKTRAVVFRHAYAYLQANGFEGQSLYGQPVVLVEKDTVLFKADSVCLSLSHELEFRPYLYKISSQDALYAEFFKKVGVKEKPTAEHYCNVLAAVYADSCDKKQLNGNQLITVKQAVHHLFLLIKTQGEQALNGDDQTLYLPAVDGKLHTSSSLYYNDTVFEIKRLEEGLEDRFLLLEKLSECHLDSDIFENHQLVKKLTQKLQPKMLSEITEEKIVESNMQPCELGNGCEFSGWFDKHLSSEAFKHGLICLLREQTGGKITQQEATEICEKIFGNIKIVCCKSLKTMLWLDEHPLHKTARDTDAFVKQEQQGLTLYLKHNDDMTTKVINKVNMILTKGINALLGHRILSVHLPVLGQLLMCDDLQDVQQTLADNDIRDSVNIETKTLSPPDPGTNIPDEWHDSLDMSFLNNFEEGEYVGYWTNNTYIYAVIVKELPGCSGRCSWKYKIDIGEDEPVEVSHLDLYQFKRDTKIKSDGINYSSSLELVVKNVSPSSQTPQSSLPTSLDEAKREIDKCLAEIWNLPEEERRKAIKRLYLRWHPDKNPDCQDLATEACKYLQNRINELSNPSNSRRTSNFRDFYQQWDHEARHHRSGRERFFRSRASHSYNFWTHNTNIPRPNKEEAKRWCKQARCDLDAAQKDTSGDSTEWCLFKVHQAVEKALIAAGYKHDGKHTASSSISTTAAKVSCYHPQLRDLPQIVADLKSLGVDAKKTQYPNCHPFPHIPNEQFRSENGRLAVNRASELLNKVEAYVN</sequence>
<evidence type="ECO:0000313" key="2">
    <source>
        <dbReference type="Ensembl" id="ENSPMEP00000013539.1"/>
    </source>
</evidence>
<dbReference type="STRING" id="48701.ENSPMEP00000013539"/>
<protein>
    <recommendedName>
        <fullName evidence="1">HEPN domain-containing protein</fullName>
    </recommendedName>
</protein>
<evidence type="ECO:0000259" key="1">
    <source>
        <dbReference type="SMART" id="SM00748"/>
    </source>
</evidence>
<dbReference type="PANTHER" id="PTHR46919:SF2">
    <property type="entry name" value="SACSIN"/>
    <property type="match status" value="1"/>
</dbReference>
<proteinExistence type="predicted"/>
<dbReference type="InterPro" id="IPR058210">
    <property type="entry name" value="SACS/Nov_dom"/>
</dbReference>
<dbReference type="InterPro" id="IPR001623">
    <property type="entry name" value="DnaJ_domain"/>
</dbReference>
<dbReference type="SUPFAM" id="SSF81593">
    <property type="entry name" value="Nucleotidyltransferase substrate binding subunit/domain"/>
    <property type="match status" value="1"/>
</dbReference>
<evidence type="ECO:0000313" key="3">
    <source>
        <dbReference type="Proteomes" id="UP000261480"/>
    </source>
</evidence>
<dbReference type="Gene3D" id="1.20.120.330">
    <property type="entry name" value="Nucleotidyltransferases domain 2"/>
    <property type="match status" value="1"/>
</dbReference>
<dbReference type="InterPro" id="IPR007842">
    <property type="entry name" value="HEPN_dom"/>
</dbReference>
<feature type="domain" description="HEPN" evidence="1">
    <location>
        <begin position="3885"/>
        <end position="4001"/>
    </location>
</feature>
<dbReference type="Pfam" id="PF25794">
    <property type="entry name" value="SACS"/>
    <property type="match status" value="3"/>
</dbReference>
<dbReference type="Proteomes" id="UP000261480">
    <property type="component" value="Unplaced"/>
</dbReference>
<dbReference type="Ensembl" id="ENSPMET00000021262.1">
    <property type="protein sequence ID" value="ENSPMEP00000013539.1"/>
    <property type="gene ID" value="ENSPMEG00000000353.1"/>
</dbReference>
<keyword evidence="3" id="KW-1185">Reference proteome</keyword>
<dbReference type="InterPro" id="IPR036890">
    <property type="entry name" value="HATPase_C_sf"/>
</dbReference>
<accession>A0A3B3XEY6</accession>
<reference evidence="2" key="1">
    <citation type="submission" date="2025-08" db="UniProtKB">
        <authorList>
            <consortium name="Ensembl"/>
        </authorList>
    </citation>
    <scope>IDENTIFICATION</scope>
</reference>
<dbReference type="Pfam" id="PF05168">
    <property type="entry name" value="HEPN"/>
    <property type="match status" value="1"/>
</dbReference>
<dbReference type="Gene3D" id="1.10.287.110">
    <property type="entry name" value="DnaJ domain"/>
    <property type="match status" value="1"/>
</dbReference>
<dbReference type="SMART" id="SM00748">
    <property type="entry name" value="HEPN"/>
    <property type="match status" value="1"/>
</dbReference>
<reference evidence="2" key="2">
    <citation type="submission" date="2025-09" db="UniProtKB">
        <authorList>
            <consortium name="Ensembl"/>
        </authorList>
    </citation>
    <scope>IDENTIFICATION</scope>
</reference>
<organism evidence="2 3">
    <name type="scientific">Poecilia mexicana</name>
    <dbReference type="NCBI Taxonomy" id="48701"/>
    <lineage>
        <taxon>Eukaryota</taxon>
        <taxon>Metazoa</taxon>
        <taxon>Chordata</taxon>
        <taxon>Craniata</taxon>
        <taxon>Vertebrata</taxon>
        <taxon>Euteleostomi</taxon>
        <taxon>Actinopterygii</taxon>
        <taxon>Neopterygii</taxon>
        <taxon>Teleostei</taxon>
        <taxon>Neoteleostei</taxon>
        <taxon>Acanthomorphata</taxon>
        <taxon>Ovalentaria</taxon>
        <taxon>Atherinomorphae</taxon>
        <taxon>Cyprinodontiformes</taxon>
        <taxon>Poeciliidae</taxon>
        <taxon>Poeciliinae</taxon>
        <taxon>Poecilia</taxon>
    </lineage>
</organism>
<dbReference type="Gene3D" id="3.30.565.10">
    <property type="entry name" value="Histidine kinase-like ATPase, C-terminal domain"/>
    <property type="match status" value="2"/>
</dbReference>
<dbReference type="PANTHER" id="PTHR46919">
    <property type="entry name" value="ZINC FINGER, C3HC4 TYPE (RING FINGER) FAMILY PROTEIN"/>
    <property type="match status" value="1"/>
</dbReference>
<dbReference type="SUPFAM" id="SSF55874">
    <property type="entry name" value="ATPase domain of HSP90 chaperone/DNA topoisomerase II/histidine kinase"/>
    <property type="match status" value="3"/>
</dbReference>
<name>A0A3B3XEY6_9TELE</name>
<dbReference type="CDD" id="cd06257">
    <property type="entry name" value="DnaJ"/>
    <property type="match status" value="1"/>
</dbReference>
<dbReference type="InterPro" id="IPR036869">
    <property type="entry name" value="J_dom_sf"/>
</dbReference>
<dbReference type="SUPFAM" id="SSF46565">
    <property type="entry name" value="Chaperone J-domain"/>
    <property type="match status" value="1"/>
</dbReference>
<dbReference type="NCBIfam" id="NF047352">
    <property type="entry name" value="P_loop_sacsin"/>
    <property type="match status" value="3"/>
</dbReference>